<dbReference type="RefSeq" id="WP_109604795.1">
    <property type="nucleotide sequence ID" value="NZ_QGGI01000008.1"/>
</dbReference>
<evidence type="ECO:0000313" key="2">
    <source>
        <dbReference type="EMBL" id="PWJ93269.1"/>
    </source>
</evidence>
<protein>
    <recommendedName>
        <fullName evidence="4">ABC-2 family transporter</fullName>
    </recommendedName>
</protein>
<evidence type="ECO:0000256" key="1">
    <source>
        <dbReference type="SAM" id="Phobius"/>
    </source>
</evidence>
<keyword evidence="1" id="KW-1133">Transmembrane helix</keyword>
<feature type="transmembrane region" description="Helical" evidence="1">
    <location>
        <begin position="232"/>
        <end position="251"/>
    </location>
</feature>
<gene>
    <name evidence="2" type="ORF">C7380_10899</name>
</gene>
<organism evidence="2 3">
    <name type="scientific">Oceanotoga teriensis</name>
    <dbReference type="NCBI Taxonomy" id="515440"/>
    <lineage>
        <taxon>Bacteria</taxon>
        <taxon>Thermotogati</taxon>
        <taxon>Thermotogota</taxon>
        <taxon>Thermotogae</taxon>
        <taxon>Petrotogales</taxon>
        <taxon>Petrotogaceae</taxon>
        <taxon>Oceanotoga</taxon>
    </lineage>
</organism>
<feature type="transmembrane region" description="Helical" evidence="1">
    <location>
        <begin position="317"/>
        <end position="335"/>
    </location>
</feature>
<evidence type="ECO:0000313" key="3">
    <source>
        <dbReference type="Proteomes" id="UP000245921"/>
    </source>
</evidence>
<feature type="transmembrane region" description="Helical" evidence="1">
    <location>
        <begin position="272"/>
        <end position="293"/>
    </location>
</feature>
<keyword evidence="1" id="KW-0472">Membrane</keyword>
<dbReference type="EMBL" id="QGGI01000008">
    <property type="protein sequence ID" value="PWJ93269.1"/>
    <property type="molecule type" value="Genomic_DNA"/>
</dbReference>
<keyword evidence="3" id="KW-1185">Reference proteome</keyword>
<sequence length="431" mass="50295">MMLFKKEFKKIIFSKTFLAVLILTVIMIQVQGVFNFKNHEIEKPIFGQEDYGSNYEEIPEIIMPAALESLFFEFSRNNYTAYPIGLYKNVKLSSEKIERMSEIISDITGISKKILLSNVEDENYKQNNIVFDKDSISKDNKDSFSIYIPKKDDTYEYIYDNLNPKDSITYEEFSNYMNEADDLIGGGSKYSDVYIKRFGVVDKSYEEALEDYNYIKEKDNFTGAYSRLFSDYMGIIASFIPVFLAVSISLSDKYSKVQELIYTRRTSSFKLIFYRYFALVLSYMIIVIALSYISNIPTWGLYKGFELDYFAALKYDFVWVLPTVMASLAVGMLLTELTETPIAILVQFFWHWLDLNFGVAYMEGGFLKYSLIPRHNELGNSKIFFDNLNTLYFNRVSLFLLSIILVFVTVLIYDLKRRGIIHGIRLFRKHS</sequence>
<keyword evidence="1" id="KW-0812">Transmembrane</keyword>
<dbReference type="AlphaFoldDB" id="A0AA45HIK5"/>
<feature type="transmembrane region" description="Helical" evidence="1">
    <location>
        <begin position="342"/>
        <end position="362"/>
    </location>
</feature>
<proteinExistence type="predicted"/>
<evidence type="ECO:0008006" key="4">
    <source>
        <dbReference type="Google" id="ProtNLM"/>
    </source>
</evidence>
<reference evidence="2 3" key="1">
    <citation type="submission" date="2018-05" db="EMBL/GenBank/DDBJ databases">
        <title>Genomic Encyclopedia of Type Strains, Phase IV (KMG-IV): sequencing the most valuable type-strain genomes for metagenomic binning, comparative biology and taxonomic classification.</title>
        <authorList>
            <person name="Goeker M."/>
        </authorList>
    </citation>
    <scope>NUCLEOTIDE SEQUENCE [LARGE SCALE GENOMIC DNA]</scope>
    <source>
        <strain evidence="2 3">DSM 24906</strain>
    </source>
</reference>
<accession>A0AA45HIK5</accession>
<feature type="transmembrane region" description="Helical" evidence="1">
    <location>
        <begin position="396"/>
        <end position="415"/>
    </location>
</feature>
<dbReference type="Proteomes" id="UP000245921">
    <property type="component" value="Unassembled WGS sequence"/>
</dbReference>
<comment type="caution">
    <text evidence="2">The sequence shown here is derived from an EMBL/GenBank/DDBJ whole genome shotgun (WGS) entry which is preliminary data.</text>
</comment>
<name>A0AA45HIK5_9BACT</name>